<dbReference type="SUPFAM" id="SSF52540">
    <property type="entry name" value="P-loop containing nucleoside triphosphate hydrolases"/>
    <property type="match status" value="1"/>
</dbReference>
<dbReference type="GO" id="GO:0008146">
    <property type="term" value="F:sulfotransferase activity"/>
    <property type="evidence" value="ECO:0007669"/>
    <property type="project" value="InterPro"/>
</dbReference>
<evidence type="ECO:0000259" key="5">
    <source>
        <dbReference type="Pfam" id="PF00685"/>
    </source>
</evidence>
<name>A0AAV5G0R4_ELECO</name>
<dbReference type="InterPro" id="IPR027417">
    <property type="entry name" value="P-loop_NTPase"/>
</dbReference>
<reference evidence="6" key="1">
    <citation type="journal article" date="2018" name="DNA Res.">
        <title>Multiple hybrid de novo genome assembly of finger millet, an orphan allotetraploid crop.</title>
        <authorList>
            <person name="Hatakeyama M."/>
            <person name="Aluri S."/>
            <person name="Balachadran M.T."/>
            <person name="Sivarajan S.R."/>
            <person name="Patrignani A."/>
            <person name="Gruter S."/>
            <person name="Poveda L."/>
            <person name="Shimizu-Inatsugi R."/>
            <person name="Baeten J."/>
            <person name="Francoijs K.J."/>
            <person name="Nataraja K.N."/>
            <person name="Reddy Y.A.N."/>
            <person name="Phadnis S."/>
            <person name="Ravikumar R.L."/>
            <person name="Schlapbach R."/>
            <person name="Sreeman S.M."/>
            <person name="Shimizu K.K."/>
        </authorList>
    </citation>
    <scope>NUCLEOTIDE SEQUENCE</scope>
</reference>
<protein>
    <recommendedName>
        <fullName evidence="3">Sulfotransferase</fullName>
        <ecNumber evidence="3">2.8.2.-</ecNumber>
    </recommendedName>
</protein>
<gene>
    <name evidence="6" type="primary">gb29550</name>
    <name evidence="6" type="ORF">PR202_gb29550</name>
</gene>
<dbReference type="AlphaFoldDB" id="A0AAV5G0R4"/>
<feature type="transmembrane region" description="Helical" evidence="4">
    <location>
        <begin position="51"/>
        <end position="74"/>
    </location>
</feature>
<evidence type="ECO:0000256" key="4">
    <source>
        <dbReference type="SAM" id="Phobius"/>
    </source>
</evidence>
<feature type="domain" description="Sulfotransferase" evidence="5">
    <location>
        <begin position="48"/>
        <end position="147"/>
    </location>
</feature>
<dbReference type="PANTHER" id="PTHR11783">
    <property type="entry name" value="SULFOTRANSFERASE SULT"/>
    <property type="match status" value="1"/>
</dbReference>
<keyword evidence="4" id="KW-0812">Transmembrane</keyword>
<evidence type="ECO:0000313" key="7">
    <source>
        <dbReference type="Proteomes" id="UP001054889"/>
    </source>
</evidence>
<evidence type="ECO:0000256" key="3">
    <source>
        <dbReference type="RuleBase" id="RU361155"/>
    </source>
</evidence>
<accession>A0AAV5G0R4</accession>
<reference evidence="6" key="2">
    <citation type="submission" date="2021-12" db="EMBL/GenBank/DDBJ databases">
        <title>Resequencing data analysis of finger millet.</title>
        <authorList>
            <person name="Hatakeyama M."/>
            <person name="Aluri S."/>
            <person name="Balachadran M.T."/>
            <person name="Sivarajan S.R."/>
            <person name="Poveda L."/>
            <person name="Shimizu-Inatsugi R."/>
            <person name="Schlapbach R."/>
            <person name="Sreeman S.M."/>
            <person name="Shimizu K.K."/>
        </authorList>
    </citation>
    <scope>NUCLEOTIDE SEQUENCE</scope>
</reference>
<keyword evidence="4" id="KW-0472">Membrane</keyword>
<keyword evidence="2 3" id="KW-0808">Transferase</keyword>
<dbReference type="EMBL" id="BQKI01000115">
    <property type="protein sequence ID" value="GJN40345.1"/>
    <property type="molecule type" value="Genomic_DNA"/>
</dbReference>
<dbReference type="EC" id="2.8.2.-" evidence="3"/>
<keyword evidence="4" id="KW-1133">Transmembrane helix</keyword>
<dbReference type="Gene3D" id="3.40.50.300">
    <property type="entry name" value="P-loop containing nucleotide triphosphate hydrolases"/>
    <property type="match status" value="1"/>
</dbReference>
<keyword evidence="7" id="KW-1185">Reference proteome</keyword>
<proteinExistence type="inferred from homology"/>
<evidence type="ECO:0000256" key="2">
    <source>
        <dbReference type="ARBA" id="ARBA00022679"/>
    </source>
</evidence>
<comment type="caution">
    <text evidence="6">The sequence shown here is derived from an EMBL/GenBank/DDBJ whole genome shotgun (WGS) entry which is preliminary data.</text>
</comment>
<dbReference type="Pfam" id="PF00685">
    <property type="entry name" value="Sulfotransfer_1"/>
    <property type="match status" value="1"/>
</dbReference>
<dbReference type="InterPro" id="IPR000863">
    <property type="entry name" value="Sulfotransferase_dom"/>
</dbReference>
<dbReference type="Proteomes" id="UP001054889">
    <property type="component" value="Unassembled WGS sequence"/>
</dbReference>
<comment type="similarity">
    <text evidence="1 3">Belongs to the sulfotransferase 1 family.</text>
</comment>
<organism evidence="6 7">
    <name type="scientific">Eleusine coracana subsp. coracana</name>
    <dbReference type="NCBI Taxonomy" id="191504"/>
    <lineage>
        <taxon>Eukaryota</taxon>
        <taxon>Viridiplantae</taxon>
        <taxon>Streptophyta</taxon>
        <taxon>Embryophyta</taxon>
        <taxon>Tracheophyta</taxon>
        <taxon>Spermatophyta</taxon>
        <taxon>Magnoliopsida</taxon>
        <taxon>Liliopsida</taxon>
        <taxon>Poales</taxon>
        <taxon>Poaceae</taxon>
        <taxon>PACMAD clade</taxon>
        <taxon>Chloridoideae</taxon>
        <taxon>Cynodonteae</taxon>
        <taxon>Eleusininae</taxon>
        <taxon>Eleusine</taxon>
    </lineage>
</organism>
<evidence type="ECO:0000313" key="6">
    <source>
        <dbReference type="EMBL" id="GJN40345.1"/>
    </source>
</evidence>
<sequence length="154" mass="16939">MATDTHNAPVLGGPILFEDVKAGLAALVPPELYVPVVVALEQRFDPRPDNIIVASFPNCGTTWVLALLVAMMMWCACPPGTAHHPLRRLNPHQCLPFLKAQFADGEEVVLEALPSPCLAYTHMSVAFLPRARTCRVMYVCRDPKDVVACKDHDH</sequence>
<evidence type="ECO:0000256" key="1">
    <source>
        <dbReference type="ARBA" id="ARBA00005771"/>
    </source>
</evidence>